<keyword evidence="3" id="KW-1185">Reference proteome</keyword>
<dbReference type="PANTHER" id="PTHR11022:SF41">
    <property type="entry name" value="PEPTIDOGLYCAN-RECOGNITION PROTEIN LC-RELATED"/>
    <property type="match status" value="1"/>
</dbReference>
<evidence type="ECO:0000256" key="1">
    <source>
        <dbReference type="SAM" id="MobiDB-lite"/>
    </source>
</evidence>
<evidence type="ECO:0008006" key="4">
    <source>
        <dbReference type="Google" id="ProtNLM"/>
    </source>
</evidence>
<dbReference type="RefSeq" id="WP_189176444.1">
    <property type="nucleotide sequence ID" value="NZ_BMNG01000015.1"/>
</dbReference>
<comment type="caution">
    <text evidence="2">The sequence shown here is derived from an EMBL/GenBank/DDBJ whole genome shotgun (WGS) entry which is preliminary data.</text>
</comment>
<dbReference type="InterPro" id="IPR015510">
    <property type="entry name" value="PGRP"/>
</dbReference>
<organism evidence="2 3">
    <name type="scientific">Streptomyces lasiicapitis</name>
    <dbReference type="NCBI Taxonomy" id="1923961"/>
    <lineage>
        <taxon>Bacteria</taxon>
        <taxon>Bacillati</taxon>
        <taxon>Actinomycetota</taxon>
        <taxon>Actinomycetes</taxon>
        <taxon>Kitasatosporales</taxon>
        <taxon>Streptomycetaceae</taxon>
        <taxon>Streptomyces</taxon>
    </lineage>
</organism>
<dbReference type="InterPro" id="IPR002502">
    <property type="entry name" value="Amidase_domain"/>
</dbReference>
<dbReference type="EMBL" id="BMNG01000015">
    <property type="protein sequence ID" value="GGO53823.1"/>
    <property type="molecule type" value="Genomic_DNA"/>
</dbReference>
<dbReference type="SUPFAM" id="SSF55846">
    <property type="entry name" value="N-acetylmuramoyl-L-alanine amidase-like"/>
    <property type="match status" value="1"/>
</dbReference>
<evidence type="ECO:0000313" key="3">
    <source>
        <dbReference type="Proteomes" id="UP000656881"/>
    </source>
</evidence>
<dbReference type="PANTHER" id="PTHR11022">
    <property type="entry name" value="PEPTIDOGLYCAN RECOGNITION PROTEIN"/>
    <property type="match status" value="1"/>
</dbReference>
<reference evidence="3" key="1">
    <citation type="journal article" date="2019" name="Int. J. Syst. Evol. Microbiol.">
        <title>The Global Catalogue of Microorganisms (GCM) 10K type strain sequencing project: providing services to taxonomists for standard genome sequencing and annotation.</title>
        <authorList>
            <consortium name="The Broad Institute Genomics Platform"/>
            <consortium name="The Broad Institute Genome Sequencing Center for Infectious Disease"/>
            <person name="Wu L."/>
            <person name="Ma J."/>
        </authorList>
    </citation>
    <scope>NUCLEOTIDE SEQUENCE [LARGE SCALE GENOMIC DNA]</scope>
    <source>
        <strain evidence="3">CGMCC 4.7349</strain>
    </source>
</reference>
<protein>
    <recommendedName>
        <fullName evidence="4">N-acetylmuramoyl-L-alanine amidase</fullName>
    </recommendedName>
</protein>
<sequence>MSTGRPNWQLTEREWAQRTEVVGGQKLTRPPGETGNEAFDAEPLSTPRIPRFISRTEWRAAEPAQTDTTHFWPEWGGIAIHYEGGGKEMRPQHTPDTAIPHWDDCYFQVRRIQHVHQNPLPLVGGEKYWDISYNYLVCHHGYTFVGRGLGYQPGANGTRWHNERYYAICGLIGSDDPQPPQAMLDEIKAVADWVRAYDRAGANVKGRHVKGHRDFIDTKCPGQLYSYIGKGTFD</sequence>
<accession>A0ABQ2MM05</accession>
<dbReference type="InterPro" id="IPR036505">
    <property type="entry name" value="Amidase/PGRP_sf"/>
</dbReference>
<dbReference type="Proteomes" id="UP000656881">
    <property type="component" value="Unassembled WGS sequence"/>
</dbReference>
<dbReference type="CDD" id="cd06583">
    <property type="entry name" value="PGRP"/>
    <property type="match status" value="1"/>
</dbReference>
<name>A0ABQ2MM05_9ACTN</name>
<feature type="region of interest" description="Disordered" evidence="1">
    <location>
        <begin position="23"/>
        <end position="43"/>
    </location>
</feature>
<dbReference type="Gene3D" id="3.40.80.10">
    <property type="entry name" value="Peptidoglycan recognition protein-like"/>
    <property type="match status" value="1"/>
</dbReference>
<evidence type="ECO:0000313" key="2">
    <source>
        <dbReference type="EMBL" id="GGO53823.1"/>
    </source>
</evidence>
<proteinExistence type="predicted"/>
<gene>
    <name evidence="2" type="ORF">GCM10012286_62120</name>
</gene>